<dbReference type="InterPro" id="IPR000195">
    <property type="entry name" value="Rab-GAP-TBC_dom"/>
</dbReference>
<evidence type="ECO:0000313" key="2">
    <source>
        <dbReference type="EMBL" id="DBA00936.1"/>
    </source>
</evidence>
<dbReference type="GO" id="GO:0005096">
    <property type="term" value="F:GTPase activator activity"/>
    <property type="evidence" value="ECO:0007669"/>
    <property type="project" value="TreeGrafter"/>
</dbReference>
<organism evidence="2 3">
    <name type="scientific">Lagenidium giganteum</name>
    <dbReference type="NCBI Taxonomy" id="4803"/>
    <lineage>
        <taxon>Eukaryota</taxon>
        <taxon>Sar</taxon>
        <taxon>Stramenopiles</taxon>
        <taxon>Oomycota</taxon>
        <taxon>Peronosporomycetes</taxon>
        <taxon>Pythiales</taxon>
        <taxon>Pythiaceae</taxon>
    </lineage>
</organism>
<dbReference type="Proteomes" id="UP001146120">
    <property type="component" value="Unassembled WGS sequence"/>
</dbReference>
<dbReference type="InterPro" id="IPR035969">
    <property type="entry name" value="Rab-GAP_TBC_sf"/>
</dbReference>
<feature type="non-terminal residue" evidence="2">
    <location>
        <position position="1"/>
    </location>
</feature>
<dbReference type="Gene3D" id="1.10.472.80">
    <property type="entry name" value="Ypt/Rab-GAP domain of gyp1p, domain 3"/>
    <property type="match status" value="1"/>
</dbReference>
<protein>
    <recommendedName>
        <fullName evidence="1">Rab-GAP TBC domain-containing protein</fullName>
    </recommendedName>
</protein>
<dbReference type="PANTHER" id="PTHR47219:SF9">
    <property type="entry name" value="GTPASE ACTIVATING PROTEIN AND CENTROSOME-ASSOCIATED, ISOFORM B"/>
    <property type="match status" value="1"/>
</dbReference>
<feature type="domain" description="Rab-GAP TBC" evidence="1">
    <location>
        <begin position="36"/>
        <end position="250"/>
    </location>
</feature>
<dbReference type="SMART" id="SM00164">
    <property type="entry name" value="TBC"/>
    <property type="match status" value="1"/>
</dbReference>
<dbReference type="SUPFAM" id="SSF47923">
    <property type="entry name" value="Ypt/Rab-GAP domain of gyp1p"/>
    <property type="match status" value="2"/>
</dbReference>
<dbReference type="EMBL" id="DAKRPA010000056">
    <property type="protein sequence ID" value="DBA00936.1"/>
    <property type="molecule type" value="Genomic_DNA"/>
</dbReference>
<dbReference type="GO" id="GO:0031267">
    <property type="term" value="F:small GTPase binding"/>
    <property type="evidence" value="ECO:0007669"/>
    <property type="project" value="TreeGrafter"/>
</dbReference>
<sequence length="604" mass="69179">PPRCASIWHRSRPPIPVQTRLTHAACWECPRALTLVAVSLCRGRLWLRLGGGTALLQPRLETPDLFVRLLGVQSVDETSALESTGVEGEVARDVDRTFPTMELFAPENDGQRQLGNVLKAVALHAQDVGYCQGMNYVAAVLLLMMDELGVRAQTLVRGYPPQELAFWVVIAFIRRMDMAETWKTRMPGLSRCIYQYNELLRVHFRDLHAHLKQIGVHPSMLVTQWFVTLFARTLSVGTLARLWDLFLLDGWKMVYRVTLALTAQLRPRLLEMDMEEFSEYVRKNPRMELDAVDPETLIAQAFTFKITRRVLTRMEGERHLEYLRLRLQKTPISVENSVMFPALDEAATDEDKQRALNVIRDQLAHFDTDVASDMTVLRRKIEAADKSIAQATSVLFRITYEATEATFQLEERLELRRRLKGQYDEFAAMAIAEATSSSPSVYARERNGAGALARWNPLATLVYINSRMYVCLERVIPKLSQNAATPHSRERLDSDEENERNLVHLETLVPRLAADLHAIQRKINNTDKDLRGAQQRYTKLMQTQQLARVELEEAQQFKDRVADQMLQLMFENERQKNAKMQQLFAQVDEGSARTTKTQPSRSLA</sequence>
<dbReference type="Pfam" id="PF00566">
    <property type="entry name" value="RabGAP-TBC"/>
    <property type="match status" value="1"/>
</dbReference>
<keyword evidence="3" id="KW-1185">Reference proteome</keyword>
<proteinExistence type="predicted"/>
<name>A0AAV2Z3G4_9STRA</name>
<reference evidence="2" key="2">
    <citation type="journal article" date="2023" name="Microbiol Resour">
        <title>Decontamination and Annotation of the Draft Genome Sequence of the Oomycete Lagenidium giganteum ARSEF 373.</title>
        <authorList>
            <person name="Morgan W.R."/>
            <person name="Tartar A."/>
        </authorList>
    </citation>
    <scope>NUCLEOTIDE SEQUENCE</scope>
    <source>
        <strain evidence="2">ARSEF 373</strain>
    </source>
</reference>
<evidence type="ECO:0000259" key="1">
    <source>
        <dbReference type="PROSITE" id="PS50086"/>
    </source>
</evidence>
<dbReference type="Gene3D" id="1.10.8.270">
    <property type="entry name" value="putative rabgap domain of human tbc1 domain family member 14 like domains"/>
    <property type="match status" value="1"/>
</dbReference>
<gene>
    <name evidence="2" type="ORF">N0F65_006136</name>
</gene>
<comment type="caution">
    <text evidence="2">The sequence shown here is derived from an EMBL/GenBank/DDBJ whole genome shotgun (WGS) entry which is preliminary data.</text>
</comment>
<reference evidence="2" key="1">
    <citation type="submission" date="2022-11" db="EMBL/GenBank/DDBJ databases">
        <authorList>
            <person name="Morgan W.R."/>
            <person name="Tartar A."/>
        </authorList>
    </citation>
    <scope>NUCLEOTIDE SEQUENCE</scope>
    <source>
        <strain evidence="2">ARSEF 373</strain>
    </source>
</reference>
<accession>A0AAV2Z3G4</accession>
<dbReference type="InterPro" id="IPR050302">
    <property type="entry name" value="Rab_GAP_TBC_domain"/>
</dbReference>
<dbReference type="PROSITE" id="PS50086">
    <property type="entry name" value="TBC_RABGAP"/>
    <property type="match status" value="1"/>
</dbReference>
<dbReference type="AlphaFoldDB" id="A0AAV2Z3G4"/>
<dbReference type="PANTHER" id="PTHR47219">
    <property type="entry name" value="RAB GTPASE-ACTIVATING PROTEIN 1-LIKE"/>
    <property type="match status" value="1"/>
</dbReference>
<evidence type="ECO:0000313" key="3">
    <source>
        <dbReference type="Proteomes" id="UP001146120"/>
    </source>
</evidence>